<organism evidence="6 7">
    <name type="scientific">Theobroma cacao</name>
    <name type="common">Cacao</name>
    <name type="synonym">Cocoa</name>
    <dbReference type="NCBI Taxonomy" id="3641"/>
    <lineage>
        <taxon>Eukaryota</taxon>
        <taxon>Viridiplantae</taxon>
        <taxon>Streptophyta</taxon>
        <taxon>Embryophyta</taxon>
        <taxon>Tracheophyta</taxon>
        <taxon>Spermatophyta</taxon>
        <taxon>Magnoliopsida</taxon>
        <taxon>eudicotyledons</taxon>
        <taxon>Gunneridae</taxon>
        <taxon>Pentapetalae</taxon>
        <taxon>rosids</taxon>
        <taxon>malvids</taxon>
        <taxon>Malvales</taxon>
        <taxon>Malvaceae</taxon>
        <taxon>Byttnerioideae</taxon>
        <taxon>Theobroma</taxon>
    </lineage>
</organism>
<keyword evidence="4" id="KW-0539">Nucleus</keyword>
<dbReference type="Gene3D" id="2.170.150.80">
    <property type="entry name" value="NAC domain"/>
    <property type="match status" value="1"/>
</dbReference>
<evidence type="ECO:0000256" key="3">
    <source>
        <dbReference type="ARBA" id="ARBA00023163"/>
    </source>
</evidence>
<evidence type="ECO:0000256" key="2">
    <source>
        <dbReference type="ARBA" id="ARBA00023125"/>
    </source>
</evidence>
<keyword evidence="7" id="KW-1185">Reference proteome</keyword>
<proteinExistence type="predicted"/>
<evidence type="ECO:0000256" key="1">
    <source>
        <dbReference type="ARBA" id="ARBA00023015"/>
    </source>
</evidence>
<gene>
    <name evidence="6" type="ORF">TCM_000097</name>
</gene>
<evidence type="ECO:0000259" key="5">
    <source>
        <dbReference type="PROSITE" id="PS51005"/>
    </source>
</evidence>
<dbReference type="PANTHER" id="PTHR31744">
    <property type="entry name" value="PROTEIN CUP-SHAPED COTYLEDON 2-RELATED"/>
    <property type="match status" value="1"/>
</dbReference>
<dbReference type="InParanoid" id="A0A061DFJ6"/>
<dbReference type="STRING" id="3641.A0A061DFJ6"/>
<reference evidence="6 7" key="1">
    <citation type="journal article" date="2013" name="Genome Biol.">
        <title>The genome sequence of the most widely cultivated cacao type and its use to identify candidate genes regulating pod color.</title>
        <authorList>
            <person name="Motamayor J.C."/>
            <person name="Mockaitis K."/>
            <person name="Schmutz J."/>
            <person name="Haiminen N."/>
            <person name="Iii D.L."/>
            <person name="Cornejo O."/>
            <person name="Findley S.D."/>
            <person name="Zheng P."/>
            <person name="Utro F."/>
            <person name="Royaert S."/>
            <person name="Saski C."/>
            <person name="Jenkins J."/>
            <person name="Podicheti R."/>
            <person name="Zhao M."/>
            <person name="Scheffler B.E."/>
            <person name="Stack J.C."/>
            <person name="Feltus F.A."/>
            <person name="Mustiga G.M."/>
            <person name="Amores F."/>
            <person name="Phillips W."/>
            <person name="Marelli J.P."/>
            <person name="May G.D."/>
            <person name="Shapiro H."/>
            <person name="Ma J."/>
            <person name="Bustamante C.D."/>
            <person name="Schnell R.J."/>
            <person name="Main D."/>
            <person name="Gilbert D."/>
            <person name="Parida L."/>
            <person name="Kuhn D.N."/>
        </authorList>
    </citation>
    <scope>NUCLEOTIDE SEQUENCE [LARGE SCALE GENOMIC DNA]</scope>
    <source>
        <strain evidence="7">cv. Matina 1-6</strain>
    </source>
</reference>
<sequence length="278" mass="31651">MQEKQTRLYLTSVLLVSSFNMENVTPELALLPGFRFHPTEEELVDYYLKGTAMGKIFHSGIIGFLNIYKHNPWDLPGMAEIGEREWYFFVPRERRAGHGGKPNRTTETGYWKATGSDRHIRCPKEPRKTVGLRKTLVFYTGKAPKGRRTDWVMNEYRLISNTNIATEDIVLAKIYRKATSLRVLEQRAEELVRTSHQSLPSNGASQSNFDAPLSLQGLDFGAERGEELFEAAKKELQKDANSEALTRVGSMPAAEPIMDWTSESVWAQLRSPSSYAMW</sequence>
<evidence type="ECO:0000313" key="6">
    <source>
        <dbReference type="EMBL" id="EOX90707.1"/>
    </source>
</evidence>
<keyword evidence="1" id="KW-0805">Transcription regulation</keyword>
<dbReference type="Pfam" id="PF02365">
    <property type="entry name" value="NAM"/>
    <property type="match status" value="1"/>
</dbReference>
<dbReference type="PROSITE" id="PS51005">
    <property type="entry name" value="NAC"/>
    <property type="match status" value="1"/>
</dbReference>
<dbReference type="InterPro" id="IPR003441">
    <property type="entry name" value="NAC-dom"/>
</dbReference>
<keyword evidence="3" id="KW-0804">Transcription</keyword>
<dbReference type="eggNOG" id="ENOG502QUZY">
    <property type="taxonomic scope" value="Eukaryota"/>
</dbReference>
<dbReference type="Gramene" id="EOX90707">
    <property type="protein sequence ID" value="EOX90707"/>
    <property type="gene ID" value="TCM_000097"/>
</dbReference>
<dbReference type="EMBL" id="CM001879">
    <property type="protein sequence ID" value="EOX90707.1"/>
    <property type="molecule type" value="Genomic_DNA"/>
</dbReference>
<dbReference type="HOGENOM" id="CLU_035664_7_0_1"/>
<dbReference type="GO" id="GO:0003677">
    <property type="term" value="F:DNA binding"/>
    <property type="evidence" value="ECO:0007669"/>
    <property type="project" value="UniProtKB-KW"/>
</dbReference>
<dbReference type="SUPFAM" id="SSF101941">
    <property type="entry name" value="NAC domain"/>
    <property type="match status" value="1"/>
</dbReference>
<name>A0A061DFJ6_THECC</name>
<evidence type="ECO:0000313" key="7">
    <source>
        <dbReference type="Proteomes" id="UP000026915"/>
    </source>
</evidence>
<dbReference type="AlphaFoldDB" id="A0A061DFJ6"/>
<keyword evidence="2" id="KW-0238">DNA-binding</keyword>
<dbReference type="InterPro" id="IPR036093">
    <property type="entry name" value="NAC_dom_sf"/>
</dbReference>
<dbReference type="PANTHER" id="PTHR31744:SF79">
    <property type="entry name" value="NAC DOMAIN-CONTAINING PROTEIN"/>
    <property type="match status" value="1"/>
</dbReference>
<dbReference type="OMA" id="HHEPWEL"/>
<accession>A0A061DFJ6</accession>
<protein>
    <submittedName>
        <fullName evidence="6">NAC domain-containing protein, putative</fullName>
    </submittedName>
</protein>
<dbReference type="GO" id="GO:0006355">
    <property type="term" value="P:regulation of DNA-templated transcription"/>
    <property type="evidence" value="ECO:0007669"/>
    <property type="project" value="InterPro"/>
</dbReference>
<dbReference type="Proteomes" id="UP000026915">
    <property type="component" value="Chromosome 1"/>
</dbReference>
<evidence type="ECO:0000256" key="4">
    <source>
        <dbReference type="ARBA" id="ARBA00023242"/>
    </source>
</evidence>
<feature type="domain" description="NAC" evidence="5">
    <location>
        <begin position="30"/>
        <end position="177"/>
    </location>
</feature>